<reference evidence="1 2" key="1">
    <citation type="journal article" date="2024" name="G3 (Bethesda)">
        <title>Genome assembly of Hibiscus sabdariffa L. provides insights into metabolisms of medicinal natural products.</title>
        <authorList>
            <person name="Kim T."/>
        </authorList>
    </citation>
    <scope>NUCLEOTIDE SEQUENCE [LARGE SCALE GENOMIC DNA]</scope>
    <source>
        <strain evidence="1">TK-2024</strain>
        <tissue evidence="1">Old leaves</tissue>
    </source>
</reference>
<dbReference type="Proteomes" id="UP001396334">
    <property type="component" value="Unassembled WGS sequence"/>
</dbReference>
<proteinExistence type="predicted"/>
<evidence type="ECO:0000313" key="2">
    <source>
        <dbReference type="Proteomes" id="UP001396334"/>
    </source>
</evidence>
<organism evidence="1 2">
    <name type="scientific">Hibiscus sabdariffa</name>
    <name type="common">roselle</name>
    <dbReference type="NCBI Taxonomy" id="183260"/>
    <lineage>
        <taxon>Eukaryota</taxon>
        <taxon>Viridiplantae</taxon>
        <taxon>Streptophyta</taxon>
        <taxon>Embryophyta</taxon>
        <taxon>Tracheophyta</taxon>
        <taxon>Spermatophyta</taxon>
        <taxon>Magnoliopsida</taxon>
        <taxon>eudicotyledons</taxon>
        <taxon>Gunneridae</taxon>
        <taxon>Pentapetalae</taxon>
        <taxon>rosids</taxon>
        <taxon>malvids</taxon>
        <taxon>Malvales</taxon>
        <taxon>Malvaceae</taxon>
        <taxon>Malvoideae</taxon>
        <taxon>Hibiscus</taxon>
    </lineage>
</organism>
<protein>
    <submittedName>
        <fullName evidence="1">Uncharacterized protein</fullName>
    </submittedName>
</protein>
<accession>A0ABR2RMX1</accession>
<dbReference type="EMBL" id="JBBPBN010000021">
    <property type="protein sequence ID" value="KAK9014278.1"/>
    <property type="molecule type" value="Genomic_DNA"/>
</dbReference>
<sequence>MVVLTPKVGLEFSNSKYFPIQISVWNEQGEKHKETSVLAVAVAVAEMLQTGNGMGCCVFAFGEKTWEGRLLLL</sequence>
<name>A0ABR2RMX1_9ROSI</name>
<gene>
    <name evidence="1" type="ORF">V6N11_005441</name>
</gene>
<keyword evidence="2" id="KW-1185">Reference proteome</keyword>
<comment type="caution">
    <text evidence="1">The sequence shown here is derived from an EMBL/GenBank/DDBJ whole genome shotgun (WGS) entry which is preliminary data.</text>
</comment>
<evidence type="ECO:0000313" key="1">
    <source>
        <dbReference type="EMBL" id="KAK9014278.1"/>
    </source>
</evidence>